<evidence type="ECO:0000313" key="3">
    <source>
        <dbReference type="Proteomes" id="UP000322035"/>
    </source>
</evidence>
<proteinExistence type="predicted"/>
<keyword evidence="2" id="KW-0547">Nucleotide-binding</keyword>
<dbReference type="InterPro" id="IPR027417">
    <property type="entry name" value="P-loop_NTPase"/>
</dbReference>
<dbReference type="Pfam" id="PF13521">
    <property type="entry name" value="AAA_28"/>
    <property type="match status" value="1"/>
</dbReference>
<dbReference type="SUPFAM" id="SSF52540">
    <property type="entry name" value="P-loop containing nucleoside triphosphate hydrolases"/>
    <property type="match status" value="1"/>
</dbReference>
<keyword evidence="2" id="KW-0067">ATP-binding</keyword>
<organism evidence="2 3">
    <name type="scientific">Campylobacter fetus subsp. venerealis NCTC 10354</name>
    <dbReference type="NCBI Taxonomy" id="983328"/>
    <lineage>
        <taxon>Bacteria</taxon>
        <taxon>Pseudomonadati</taxon>
        <taxon>Campylobacterota</taxon>
        <taxon>Epsilonproteobacteria</taxon>
        <taxon>Campylobacterales</taxon>
        <taxon>Campylobacteraceae</taxon>
        <taxon>Campylobacter</taxon>
        <taxon>Campylobacter fetus subsp. venerealis bv. venerealis</taxon>
    </lineage>
</organism>
<dbReference type="Proteomes" id="UP000322035">
    <property type="component" value="Chromosome"/>
</dbReference>
<reference evidence="2 3" key="1">
    <citation type="submission" date="2019-08" db="EMBL/GenBank/DDBJ databases">
        <title>Complete genomes of the Campylobacter fetus subsp. venerealis, Campylobacter lari subsp. concheus, Campylobacter sputorum bv. sputorum and Campylobacter volucris type strains.</title>
        <authorList>
            <person name="Miller W.G."/>
            <person name="Yee E."/>
        </authorList>
    </citation>
    <scope>NUCLEOTIDE SEQUENCE [LARGE SCALE GENOMIC DNA]</scope>
    <source>
        <strain evidence="2 3">NCTC 10354</strain>
    </source>
</reference>
<evidence type="ECO:0000259" key="1">
    <source>
        <dbReference type="Pfam" id="PF13521"/>
    </source>
</evidence>
<feature type="domain" description="NadR/Ttd14 AAA" evidence="1">
    <location>
        <begin position="6"/>
        <end position="147"/>
    </location>
</feature>
<name>A0AAE6J0A3_CAMFE</name>
<dbReference type="GO" id="GO:0005524">
    <property type="term" value="F:ATP binding"/>
    <property type="evidence" value="ECO:0007669"/>
    <property type="project" value="UniProtKB-KW"/>
</dbReference>
<dbReference type="EMBL" id="CP043435">
    <property type="protein sequence ID" value="QEL45741.1"/>
    <property type="molecule type" value="Genomic_DNA"/>
</dbReference>
<dbReference type="RefSeq" id="WP_002850918.1">
    <property type="nucleotide sequence ID" value="NZ_CP043435.1"/>
</dbReference>
<accession>A0AAE6J0A3</accession>
<dbReference type="InterPro" id="IPR038727">
    <property type="entry name" value="NadR/Ttd14_AAA_dom"/>
</dbReference>
<protein>
    <submittedName>
        <fullName evidence="2">ATP-binding protein (AAA domain)</fullName>
    </submittedName>
</protein>
<gene>
    <name evidence="2" type="ORF">CFVT_1842</name>
</gene>
<sequence>MNKLVINIYGSPGAGKSTLAKNLKKYMREKRIDVGLISEFATELIENNQKEKLKDQPYVTKGQMLNITRVLKKHDIAISDSPIELGKFYCDPRDEQRTNELIKKCKNMYKSINFFLKLDEQAKQDYTMERRVHTYAQSKKLQEEMLSSLILNDKTSIIIYRSTPIKEIFKMIEKSKQWNKHQNQNKGLELCKTQS</sequence>
<evidence type="ECO:0000313" key="2">
    <source>
        <dbReference type="EMBL" id="QEL45741.1"/>
    </source>
</evidence>
<dbReference type="AlphaFoldDB" id="A0AAE6J0A3"/>
<dbReference type="Gene3D" id="3.40.50.300">
    <property type="entry name" value="P-loop containing nucleotide triphosphate hydrolases"/>
    <property type="match status" value="1"/>
</dbReference>